<evidence type="ECO:0000313" key="3">
    <source>
        <dbReference type="Proteomes" id="UP000696573"/>
    </source>
</evidence>
<feature type="region of interest" description="Disordered" evidence="1">
    <location>
        <begin position="34"/>
        <end position="67"/>
    </location>
</feature>
<reference evidence="2" key="1">
    <citation type="submission" date="2021-10" db="EMBL/GenBank/DDBJ databases">
        <authorList>
            <person name="Piombo E."/>
        </authorList>
    </citation>
    <scope>NUCLEOTIDE SEQUENCE</scope>
</reference>
<comment type="caution">
    <text evidence="2">The sequence shown here is derived from an EMBL/GenBank/DDBJ whole genome shotgun (WGS) entry which is preliminary data.</text>
</comment>
<dbReference type="EMBL" id="CABFNQ020000444">
    <property type="protein sequence ID" value="CAH0015560.1"/>
    <property type="molecule type" value="Genomic_DNA"/>
</dbReference>
<dbReference type="Proteomes" id="UP000696573">
    <property type="component" value="Unassembled WGS sequence"/>
</dbReference>
<accession>A0A9N9YFC7</accession>
<dbReference type="AlphaFoldDB" id="A0A9N9YFC7"/>
<protein>
    <submittedName>
        <fullName evidence="2">Uncharacterized protein</fullName>
    </submittedName>
</protein>
<feature type="compositionally biased region" description="Acidic residues" evidence="1">
    <location>
        <begin position="39"/>
        <end position="67"/>
    </location>
</feature>
<keyword evidence="3" id="KW-1185">Reference proteome</keyword>
<evidence type="ECO:0000256" key="1">
    <source>
        <dbReference type="SAM" id="MobiDB-lite"/>
    </source>
</evidence>
<name>A0A9N9YFC7_9HYPO</name>
<gene>
    <name evidence="2" type="ORF">CRHIZ90672A_00001406</name>
</gene>
<evidence type="ECO:0000313" key="2">
    <source>
        <dbReference type="EMBL" id="CAH0015560.1"/>
    </source>
</evidence>
<organism evidence="2 3">
    <name type="scientific">Clonostachys rhizophaga</name>
    <dbReference type="NCBI Taxonomy" id="160324"/>
    <lineage>
        <taxon>Eukaryota</taxon>
        <taxon>Fungi</taxon>
        <taxon>Dikarya</taxon>
        <taxon>Ascomycota</taxon>
        <taxon>Pezizomycotina</taxon>
        <taxon>Sordariomycetes</taxon>
        <taxon>Hypocreomycetidae</taxon>
        <taxon>Hypocreales</taxon>
        <taxon>Bionectriaceae</taxon>
        <taxon>Clonostachys</taxon>
    </lineage>
</organism>
<sequence length="67" mass="7417">MGITTSELAAVAVTEDRYDPRPWPVMIAIMITEASNEASETDEDKFDDVATLEDDEEDDEVTGEAKH</sequence>
<proteinExistence type="predicted"/>